<accession>A0A5J4YUB8</accession>
<dbReference type="AlphaFoldDB" id="A0A5J4YUB8"/>
<dbReference type="EMBL" id="VRMN01000004">
    <property type="protein sequence ID" value="KAA8495099.1"/>
    <property type="molecule type" value="Genomic_DNA"/>
</dbReference>
<evidence type="ECO:0000259" key="3">
    <source>
        <dbReference type="PROSITE" id="PS50089"/>
    </source>
</evidence>
<evidence type="ECO:0000313" key="4">
    <source>
        <dbReference type="EMBL" id="KAA8495099.1"/>
    </source>
</evidence>
<dbReference type="InterPro" id="IPR001841">
    <property type="entry name" value="Znf_RING"/>
</dbReference>
<dbReference type="Proteomes" id="UP000324585">
    <property type="component" value="Unassembled WGS sequence"/>
</dbReference>
<feature type="compositionally biased region" description="Basic and acidic residues" evidence="2">
    <location>
        <begin position="108"/>
        <end position="128"/>
    </location>
</feature>
<evidence type="ECO:0000256" key="2">
    <source>
        <dbReference type="SAM" id="MobiDB-lite"/>
    </source>
</evidence>
<keyword evidence="5" id="KW-1185">Reference proteome</keyword>
<dbReference type="OrthoDB" id="427410at2759"/>
<gene>
    <name evidence="4" type="ORF">FVE85_3340</name>
</gene>
<sequence>MEHSQVPALHAQDHERATCEDTEHERAQTPNGHDEMEPVRLAGDTLGNSPTQVTAGAAVHVSGDEWTALDSDAVSCEEDLDVAVRTSQAQATPLASGSILPADEDDGAEKGDKSADTNERVEVAHAVDPSRIKDEGDLIAHLQGLGLSPSEVDTIVAEQRQIREDELMAMRLIHIDPIEETHPGGLDAETICVVCFEKSSHAVIEPCMHRNVCISCLSNLTKCECPTCRIKLSHVQLVDAEGTLLARRTGEWLLGLRKRCEFEAWSRTYQVVFVGSSASDNERSRDAAEPYSQQQQLLLATELVEREADGSLQPSATRRATGTGIGASSKPAAALSSRDFWSMFTDTKSESLFHEELELAFAPNARFKGVGLKVSALLRTSFASRRMILEDLKCFRPDAVVICATIPCMPPGVSELSASATCVETQKWNRLLRQNSTLPRIWLLWYPEDVLSLEDERERLRASVLSMVSRIEVVHRPRAVIFAHTEEKGDEEPWQQQLLRACYVGAQLGRATRSSLLPVGVAFPTDLPGAEREASGLGNGGSFVANANATSQAILTGASAGLTSLWTMLSSSVWDDAAAQAEETTVPNRLGSRGIATREPRESSSQIERPVDAEGSQDLDSTDQLPPSSGGMARIRATNEKKKNSVAEVLKQHLGALMKHRGCRADVCQSLPEPSIPPVHAHK</sequence>
<feature type="domain" description="RING-type" evidence="3">
    <location>
        <begin position="192"/>
        <end position="229"/>
    </location>
</feature>
<feature type="region of interest" description="Disordered" evidence="2">
    <location>
        <begin position="580"/>
        <end position="632"/>
    </location>
</feature>
<dbReference type="PROSITE" id="PS50089">
    <property type="entry name" value="ZF_RING_2"/>
    <property type="match status" value="1"/>
</dbReference>
<dbReference type="Pfam" id="PF13920">
    <property type="entry name" value="zf-C3HC4_3"/>
    <property type="match status" value="1"/>
</dbReference>
<name>A0A5J4YUB8_PORPP</name>
<dbReference type="SUPFAM" id="SSF57850">
    <property type="entry name" value="RING/U-box"/>
    <property type="match status" value="1"/>
</dbReference>
<feature type="region of interest" description="Disordered" evidence="2">
    <location>
        <begin position="86"/>
        <end position="128"/>
    </location>
</feature>
<keyword evidence="1" id="KW-0863">Zinc-finger</keyword>
<dbReference type="Gene3D" id="3.30.40.10">
    <property type="entry name" value="Zinc/RING finger domain, C3HC4 (zinc finger)"/>
    <property type="match status" value="1"/>
</dbReference>
<dbReference type="InterPro" id="IPR013083">
    <property type="entry name" value="Znf_RING/FYVE/PHD"/>
</dbReference>
<organism evidence="4 5">
    <name type="scientific">Porphyridium purpureum</name>
    <name type="common">Red alga</name>
    <name type="synonym">Porphyridium cruentum</name>
    <dbReference type="NCBI Taxonomy" id="35688"/>
    <lineage>
        <taxon>Eukaryota</taxon>
        <taxon>Rhodophyta</taxon>
        <taxon>Bangiophyceae</taxon>
        <taxon>Porphyridiales</taxon>
        <taxon>Porphyridiaceae</taxon>
        <taxon>Porphyridium</taxon>
    </lineage>
</organism>
<reference evidence="5" key="1">
    <citation type="journal article" date="2019" name="Nat. Commun.">
        <title>Expansion of phycobilisome linker gene families in mesophilic red algae.</title>
        <authorList>
            <person name="Lee J."/>
            <person name="Kim D."/>
            <person name="Bhattacharya D."/>
            <person name="Yoon H.S."/>
        </authorList>
    </citation>
    <scope>NUCLEOTIDE SEQUENCE [LARGE SCALE GENOMIC DNA]</scope>
    <source>
        <strain evidence="5">CCMP 1328</strain>
    </source>
</reference>
<protein>
    <recommendedName>
        <fullName evidence="3">RING-type domain-containing protein</fullName>
    </recommendedName>
</protein>
<feature type="compositionally biased region" description="Polar residues" evidence="2">
    <location>
        <begin position="86"/>
        <end position="95"/>
    </location>
</feature>
<dbReference type="SMART" id="SM00184">
    <property type="entry name" value="RING"/>
    <property type="match status" value="1"/>
</dbReference>
<feature type="region of interest" description="Disordered" evidence="2">
    <location>
        <begin position="308"/>
        <end position="330"/>
    </location>
</feature>
<proteinExistence type="predicted"/>
<feature type="region of interest" description="Disordered" evidence="2">
    <location>
        <begin position="1"/>
        <end position="51"/>
    </location>
</feature>
<keyword evidence="1" id="KW-0862">Zinc</keyword>
<evidence type="ECO:0000256" key="1">
    <source>
        <dbReference type="PROSITE-ProRule" id="PRU00175"/>
    </source>
</evidence>
<evidence type="ECO:0000313" key="5">
    <source>
        <dbReference type="Proteomes" id="UP000324585"/>
    </source>
</evidence>
<comment type="caution">
    <text evidence="4">The sequence shown here is derived from an EMBL/GenBank/DDBJ whole genome shotgun (WGS) entry which is preliminary data.</text>
</comment>
<feature type="compositionally biased region" description="Basic and acidic residues" evidence="2">
    <location>
        <begin position="11"/>
        <end position="38"/>
    </location>
</feature>
<keyword evidence="1" id="KW-0479">Metal-binding</keyword>
<dbReference type="GO" id="GO:0008270">
    <property type="term" value="F:zinc ion binding"/>
    <property type="evidence" value="ECO:0007669"/>
    <property type="project" value="UniProtKB-KW"/>
</dbReference>